<accession>A0ABU3I601</accession>
<dbReference type="RefSeq" id="WP_093545908.1">
    <property type="nucleotide sequence ID" value="NZ_JAVSGH010000051.1"/>
</dbReference>
<keyword evidence="3" id="KW-1185">Reference proteome</keyword>
<dbReference type="Proteomes" id="UP001181313">
    <property type="component" value="Unassembled WGS sequence"/>
</dbReference>
<proteinExistence type="predicted"/>
<dbReference type="EMBL" id="JAVSGH010000051">
    <property type="protein sequence ID" value="MDT3728368.1"/>
    <property type="molecule type" value="Genomic_DNA"/>
</dbReference>
<dbReference type="Pfam" id="PF13700">
    <property type="entry name" value="DUF4158"/>
    <property type="match status" value="1"/>
</dbReference>
<name>A0ABU3I601_9ACTN</name>
<comment type="caution">
    <text evidence="2">The sequence shown here is derived from an EMBL/GenBank/DDBJ whole genome shotgun (WGS) entry which is preliminary data.</text>
</comment>
<gene>
    <name evidence="2" type="ORF">ROS62_27200</name>
</gene>
<evidence type="ECO:0000313" key="3">
    <source>
        <dbReference type="Proteomes" id="UP001181313"/>
    </source>
</evidence>
<feature type="domain" description="DUF4158" evidence="1">
    <location>
        <begin position="6"/>
        <end position="90"/>
    </location>
</feature>
<evidence type="ECO:0000313" key="2">
    <source>
        <dbReference type="EMBL" id="MDT3728368.1"/>
    </source>
</evidence>
<dbReference type="InterPro" id="IPR025296">
    <property type="entry name" value="DUF4158"/>
</dbReference>
<protein>
    <submittedName>
        <fullName evidence="2">DUF4158 domain-containing protein</fullName>
    </submittedName>
</protein>
<reference evidence="2" key="1">
    <citation type="submission" date="2024-05" db="EMBL/GenBank/DDBJ databases">
        <title>30 novel species of actinomycetes from the DSMZ collection.</title>
        <authorList>
            <person name="Nouioui I."/>
        </authorList>
    </citation>
    <scope>NUCLEOTIDE SEQUENCE</scope>
    <source>
        <strain evidence="2">DSM 41972</strain>
    </source>
</reference>
<organism evidence="2 3">
    <name type="scientific">Streptomyces althioticus subsp. attaecolombicae</name>
    <dbReference type="NCBI Taxonomy" id="3075534"/>
    <lineage>
        <taxon>Bacteria</taxon>
        <taxon>Bacillati</taxon>
        <taxon>Actinomycetota</taxon>
        <taxon>Actinomycetes</taxon>
        <taxon>Kitasatosporales</taxon>
        <taxon>Streptomycetaceae</taxon>
        <taxon>Streptomyces</taxon>
        <taxon>Streptomyces althioticus group</taxon>
    </lineage>
</organism>
<sequence>MPVEYLSVEQEARYGRFATEPSPGELEQFFRLDARALELARAKHRSATRLGWAVQWGTVRMLGTFLTEDPTAVPASVVRFVAEQLGLDDDHREGARLRPSALVRADVAPRARIVTRPRGGDGGGSRSTP</sequence>
<evidence type="ECO:0000259" key="1">
    <source>
        <dbReference type="Pfam" id="PF13700"/>
    </source>
</evidence>